<dbReference type="PROSITE" id="PS51257">
    <property type="entry name" value="PROKAR_LIPOPROTEIN"/>
    <property type="match status" value="1"/>
</dbReference>
<sequence>MKLSIRLISLLALFLSLGIGMVSCLKDKDYDDGLIQSTHGSNPKMIEVKVNASSASNFLGLVFDPVNRDTTLNFIPVNLATANSAPEDIKVTLTQKNSLVTDYNAANGTDYQIPTANMFTVLNAGNVVTIPQGSHTGYLQVKFKPSDFAGAWALGYQITAVDKSGYTISGNLSSGIVAIVAKNQYDGLYTSVGYFEHPTSPRAIDLEDLALTTVNANTVNRLIGDLGAASGSMNITVNANNTVTITPGAGNTGTVASIANLPTVGIYNNTYDPATHTFYLRYGYPNPGPTRIVTEVVTLQ</sequence>
<feature type="domain" description="BT-3044-like C-terminal" evidence="2">
    <location>
        <begin position="176"/>
        <end position="290"/>
    </location>
</feature>
<reference evidence="3 4" key="1">
    <citation type="submission" date="2018-09" db="EMBL/GenBank/DDBJ databases">
        <title>Genome sequencing of strain 6GH32-13.</title>
        <authorList>
            <person name="Weon H.-Y."/>
            <person name="Heo J."/>
            <person name="Kwon S.-W."/>
        </authorList>
    </citation>
    <scope>NUCLEOTIDE SEQUENCE [LARGE SCALE GENOMIC DNA]</scope>
    <source>
        <strain evidence="3 4">5GH32-13</strain>
    </source>
</reference>
<dbReference type="InterPro" id="IPR025371">
    <property type="entry name" value="BT_3044-like_C"/>
</dbReference>
<dbReference type="InterPro" id="IPR013728">
    <property type="entry name" value="BT_3987-like_N"/>
</dbReference>
<gene>
    <name evidence="3" type="ORF">D3H65_02735</name>
</gene>
<organism evidence="3 4">
    <name type="scientific">Paraflavitalea soli</name>
    <dbReference type="NCBI Taxonomy" id="2315862"/>
    <lineage>
        <taxon>Bacteria</taxon>
        <taxon>Pseudomonadati</taxon>
        <taxon>Bacteroidota</taxon>
        <taxon>Chitinophagia</taxon>
        <taxon>Chitinophagales</taxon>
        <taxon>Chitinophagaceae</taxon>
        <taxon>Paraflavitalea</taxon>
    </lineage>
</organism>
<evidence type="ECO:0000313" key="3">
    <source>
        <dbReference type="EMBL" id="AXY72945.1"/>
    </source>
</evidence>
<dbReference type="RefSeq" id="WP_119048783.1">
    <property type="nucleotide sequence ID" value="NZ_CP032157.1"/>
</dbReference>
<dbReference type="AlphaFoldDB" id="A0A3B7MMU2"/>
<dbReference type="Proteomes" id="UP000263900">
    <property type="component" value="Chromosome"/>
</dbReference>
<name>A0A3B7MMU2_9BACT</name>
<evidence type="ECO:0000259" key="1">
    <source>
        <dbReference type="Pfam" id="PF08522"/>
    </source>
</evidence>
<dbReference type="Gene3D" id="2.60.40.1740">
    <property type="entry name" value="hypothetical protein (bacova_03559)"/>
    <property type="match status" value="1"/>
</dbReference>
<proteinExistence type="predicted"/>
<keyword evidence="4" id="KW-1185">Reference proteome</keyword>
<dbReference type="OrthoDB" id="633404at2"/>
<dbReference type="Pfam" id="PF08522">
    <property type="entry name" value="BT_3987-like_N"/>
    <property type="match status" value="1"/>
</dbReference>
<evidence type="ECO:0000259" key="2">
    <source>
        <dbReference type="Pfam" id="PF14274"/>
    </source>
</evidence>
<dbReference type="KEGG" id="pseg:D3H65_02735"/>
<accession>A0A3B7MMU2</accession>
<dbReference type="Pfam" id="PF14274">
    <property type="entry name" value="BT_3044-like_C"/>
    <property type="match status" value="1"/>
</dbReference>
<dbReference type="EMBL" id="CP032157">
    <property type="protein sequence ID" value="AXY72945.1"/>
    <property type="molecule type" value="Genomic_DNA"/>
</dbReference>
<evidence type="ECO:0000313" key="4">
    <source>
        <dbReference type="Proteomes" id="UP000263900"/>
    </source>
</evidence>
<feature type="domain" description="BT-3987-like N-terminal" evidence="1">
    <location>
        <begin position="63"/>
        <end position="164"/>
    </location>
</feature>
<protein>
    <submittedName>
        <fullName evidence="3">DUF1735 domain-containing protein</fullName>
    </submittedName>
</protein>